<organism evidence="13 14">
    <name type="scientific">Actinia tenebrosa</name>
    <name type="common">Australian red waratah sea anemone</name>
    <dbReference type="NCBI Taxonomy" id="6105"/>
    <lineage>
        <taxon>Eukaryota</taxon>
        <taxon>Metazoa</taxon>
        <taxon>Cnidaria</taxon>
        <taxon>Anthozoa</taxon>
        <taxon>Hexacorallia</taxon>
        <taxon>Actiniaria</taxon>
        <taxon>Actiniidae</taxon>
        <taxon>Actinia</taxon>
    </lineage>
</organism>
<dbReference type="PANTHER" id="PTHR12688">
    <property type="entry name" value="DYNEIN LIGHT INTERMEDIATE CHAIN"/>
    <property type="match status" value="1"/>
</dbReference>
<protein>
    <recommendedName>
        <fullName evidence="11">Dynein light intermediate chain</fullName>
    </recommendedName>
</protein>
<feature type="compositionally biased region" description="Polar residues" evidence="12">
    <location>
        <begin position="352"/>
        <end position="365"/>
    </location>
</feature>
<evidence type="ECO:0000256" key="6">
    <source>
        <dbReference type="ARBA" id="ARBA00022741"/>
    </source>
</evidence>
<dbReference type="InterPro" id="IPR008467">
    <property type="entry name" value="Dynein1_light_intermed_chain"/>
</dbReference>
<evidence type="ECO:0000313" key="14">
    <source>
        <dbReference type="RefSeq" id="XP_031564229.1"/>
    </source>
</evidence>
<dbReference type="SUPFAM" id="SSF52540">
    <property type="entry name" value="P-loop containing nucleoside triphosphate hydrolases"/>
    <property type="match status" value="1"/>
</dbReference>
<dbReference type="Gene3D" id="3.40.50.300">
    <property type="entry name" value="P-loop containing nucleotide triphosphate hydrolases"/>
    <property type="match status" value="1"/>
</dbReference>
<feature type="region of interest" description="Disordered" evidence="12">
    <location>
        <begin position="430"/>
        <end position="474"/>
    </location>
</feature>
<evidence type="ECO:0000256" key="9">
    <source>
        <dbReference type="ARBA" id="ARBA00023175"/>
    </source>
</evidence>
<comment type="function">
    <text evidence="11">Acts as one of several non-catalytic accessory components of the cytoplasmic dynein 1 complex that are thought to be involved in linking dynein to cargos and to adapter proteins that regulate dynein function. Cytoplasmic dynein 1 acts as a motor for the intracellular retrograde motility of vesicles and organelles along microtubules. May play a role in binding dynein to membranous organelles or chromosomes.</text>
</comment>
<accession>A0A6P8I6Q0</accession>
<feature type="region of interest" description="Disordered" evidence="12">
    <location>
        <begin position="349"/>
        <end position="395"/>
    </location>
</feature>
<keyword evidence="9 11" id="KW-0505">Motor protein</keyword>
<keyword evidence="8 11" id="KW-0243">Dynein</keyword>
<dbReference type="GO" id="GO:0045504">
    <property type="term" value="F:dynein heavy chain binding"/>
    <property type="evidence" value="ECO:0007669"/>
    <property type="project" value="TreeGrafter"/>
</dbReference>
<dbReference type="GeneID" id="116299666"/>
<evidence type="ECO:0000256" key="5">
    <source>
        <dbReference type="ARBA" id="ARBA00022701"/>
    </source>
</evidence>
<keyword evidence="7 11" id="KW-0067">ATP-binding</keyword>
<dbReference type="OrthoDB" id="27603at2759"/>
<dbReference type="GO" id="GO:0005524">
    <property type="term" value="F:ATP binding"/>
    <property type="evidence" value="ECO:0007669"/>
    <property type="project" value="UniProtKB-KW"/>
</dbReference>
<sequence>MADVDDQQENGDLDLWSSILRDVQSSASRKLRAHKSILLLGNDESGKSTLISKIRGKEDEISRGHGLEYTYLDVHDEELDDYTRLNVWILDGDPRNKTLLKYALTPKNVNDTLVALVVDCSKPWSIMDSLHSWTEILREHIHSLKLTPKQLNEMEERIVQQFQEYVDPEEVTEENKRRSGTGIKDEEKVLLPLEENVLVDNLGLPMVVVLTKTDSMSMLEKENDYREEHFDFIQQHIRRYCLKYGAALFYTSVKEEKNCNLFWKYIQHRIYGLPFNSSALVVDKDSIFIPSGWDSMKKISIINEHLKVIQPDDGFDDHIVKPIQRKPLQEKEIAAEEEQAFLAKQQQLLQKNPPSVSSIGRQQPDITKPRSPGSPSTRMSDRRQSGGVSTPAAGRAKVDNIKVPAGAGAATSEGVLANFFNSLLNKKTAAAAGTPQGRGVPSVRSDAAAELDRMTRSKKVVGQPGRNEENSSDA</sequence>
<evidence type="ECO:0000256" key="1">
    <source>
        <dbReference type="ARBA" id="ARBA00004245"/>
    </source>
</evidence>
<dbReference type="Proteomes" id="UP000515163">
    <property type="component" value="Unplaced"/>
</dbReference>
<keyword evidence="4 11" id="KW-0963">Cytoplasm</keyword>
<evidence type="ECO:0000256" key="10">
    <source>
        <dbReference type="ARBA" id="ARBA00023212"/>
    </source>
</evidence>
<keyword evidence="3 11" id="KW-0813">Transport</keyword>
<dbReference type="GO" id="GO:0005813">
    <property type="term" value="C:centrosome"/>
    <property type="evidence" value="ECO:0007669"/>
    <property type="project" value="TreeGrafter"/>
</dbReference>
<evidence type="ECO:0000256" key="8">
    <source>
        <dbReference type="ARBA" id="ARBA00023017"/>
    </source>
</evidence>
<dbReference type="InParanoid" id="A0A6P8I6Q0"/>
<dbReference type="PANTHER" id="PTHR12688:SF0">
    <property type="entry name" value="DYNEIN LIGHT INTERMEDIATE CHAIN"/>
    <property type="match status" value="1"/>
</dbReference>
<dbReference type="InterPro" id="IPR022780">
    <property type="entry name" value="Dynein_light_int_chain"/>
</dbReference>
<comment type="subcellular location">
    <subcellularLocation>
        <location evidence="1 11">Cytoplasm</location>
        <location evidence="1 11">Cytoskeleton</location>
    </subcellularLocation>
</comment>
<keyword evidence="13" id="KW-1185">Reference proteome</keyword>
<evidence type="ECO:0000256" key="7">
    <source>
        <dbReference type="ARBA" id="ARBA00022840"/>
    </source>
</evidence>
<dbReference type="InterPro" id="IPR027417">
    <property type="entry name" value="P-loop_NTPase"/>
</dbReference>
<dbReference type="Pfam" id="PF05783">
    <property type="entry name" value="DLIC"/>
    <property type="match status" value="1"/>
</dbReference>
<comment type="similarity">
    <text evidence="2 11">Belongs to the dynein light intermediate chain family.</text>
</comment>
<name>A0A6P8I6Q0_ACTTE</name>
<dbReference type="GO" id="GO:0005868">
    <property type="term" value="C:cytoplasmic dynein complex"/>
    <property type="evidence" value="ECO:0007669"/>
    <property type="project" value="UniProtKB-UniRule"/>
</dbReference>
<evidence type="ECO:0000256" key="12">
    <source>
        <dbReference type="SAM" id="MobiDB-lite"/>
    </source>
</evidence>
<evidence type="ECO:0000256" key="11">
    <source>
        <dbReference type="RuleBase" id="RU366047"/>
    </source>
</evidence>
<dbReference type="KEGG" id="aten:116299666"/>
<evidence type="ECO:0000256" key="4">
    <source>
        <dbReference type="ARBA" id="ARBA00022490"/>
    </source>
</evidence>
<comment type="subunit">
    <text evidence="11">Homodimer. The cytoplasmic dynein 1 complex consists of two catalytic heavy chains (HCs) and a number of non-catalytic subunits presented by intermediate chains (ICs).</text>
</comment>
<dbReference type="RefSeq" id="XP_031564229.1">
    <property type="nucleotide sequence ID" value="XM_031708369.1"/>
</dbReference>
<dbReference type="GO" id="GO:0000226">
    <property type="term" value="P:microtubule cytoskeleton organization"/>
    <property type="evidence" value="ECO:0007669"/>
    <property type="project" value="TreeGrafter"/>
</dbReference>
<evidence type="ECO:0000313" key="13">
    <source>
        <dbReference type="Proteomes" id="UP000515163"/>
    </source>
</evidence>
<evidence type="ECO:0000256" key="2">
    <source>
        <dbReference type="ARBA" id="ARBA00006831"/>
    </source>
</evidence>
<dbReference type="GO" id="GO:0005874">
    <property type="term" value="C:microtubule"/>
    <property type="evidence" value="ECO:0007669"/>
    <property type="project" value="UniProtKB-KW"/>
</dbReference>
<proteinExistence type="inferred from homology"/>
<keyword evidence="10 11" id="KW-0206">Cytoskeleton</keyword>
<dbReference type="AlphaFoldDB" id="A0A6P8I6Q0"/>
<keyword evidence="5 11" id="KW-0493">Microtubule</keyword>
<evidence type="ECO:0000256" key="3">
    <source>
        <dbReference type="ARBA" id="ARBA00022448"/>
    </source>
</evidence>
<dbReference type="GO" id="GO:0007018">
    <property type="term" value="P:microtubule-based movement"/>
    <property type="evidence" value="ECO:0007669"/>
    <property type="project" value="InterPro"/>
</dbReference>
<keyword evidence="6 11" id="KW-0547">Nucleotide-binding</keyword>
<gene>
    <name evidence="14" type="primary">LOC116299666</name>
</gene>
<dbReference type="FunCoup" id="A0A6P8I6Q0">
    <property type="interactions" value="2292"/>
</dbReference>
<reference evidence="14" key="1">
    <citation type="submission" date="2025-08" db="UniProtKB">
        <authorList>
            <consortium name="RefSeq"/>
        </authorList>
    </citation>
    <scope>IDENTIFICATION</scope>
    <source>
        <tissue evidence="14">Tentacle</tissue>
    </source>
</reference>